<dbReference type="Gene3D" id="2.40.160.50">
    <property type="entry name" value="membrane protein fhac: a member of the omp85/tpsb transporter family"/>
    <property type="match status" value="1"/>
</dbReference>
<proteinExistence type="predicted"/>
<evidence type="ECO:0000313" key="4">
    <source>
        <dbReference type="EMBL" id="ADI22370.1"/>
    </source>
</evidence>
<evidence type="ECO:0000259" key="3">
    <source>
        <dbReference type="Pfam" id="PF01103"/>
    </source>
</evidence>
<organism evidence="4">
    <name type="scientific">uncultured nuHF2 cluster bacterium HF0500_02A10</name>
    <dbReference type="NCBI Taxonomy" id="723588"/>
    <lineage>
        <taxon>Bacteria</taxon>
        <taxon>environmental samples</taxon>
    </lineage>
</organism>
<keyword evidence="2" id="KW-0472">Membrane</keyword>
<evidence type="ECO:0000256" key="1">
    <source>
        <dbReference type="ARBA" id="ARBA00004370"/>
    </source>
</evidence>
<dbReference type="InterPro" id="IPR000184">
    <property type="entry name" value="Bac_surfAg_D15"/>
</dbReference>
<sequence length="79" mass="8624">MTTELAMRMGTQLSASLFFDAGNVWRNAREVDPTSLRRGAGIGILLVTPFGPVGLDYAYGFDKTEPGWTLHFNLGGGRF</sequence>
<reference evidence="4" key="1">
    <citation type="submission" date="2010-01" db="EMBL/GenBank/DDBJ databases">
        <title>Genome fragments of uncultured bacteria from the North Pacific subtropical Gyre.</title>
        <authorList>
            <person name="Pham V.D."/>
            <person name="Delong E.F."/>
        </authorList>
    </citation>
    <scope>NUCLEOTIDE SEQUENCE</scope>
</reference>
<dbReference type="EMBL" id="GU567983">
    <property type="protein sequence ID" value="ADI22370.1"/>
    <property type="molecule type" value="Genomic_DNA"/>
</dbReference>
<dbReference type="AlphaFoldDB" id="E7C4J6"/>
<evidence type="ECO:0000256" key="2">
    <source>
        <dbReference type="ARBA" id="ARBA00023136"/>
    </source>
</evidence>
<name>E7C4J6_9BACT</name>
<feature type="domain" description="Bacterial surface antigen (D15)" evidence="3">
    <location>
        <begin position="3"/>
        <end position="77"/>
    </location>
</feature>
<dbReference type="Pfam" id="PF01103">
    <property type="entry name" value="Omp85"/>
    <property type="match status" value="1"/>
</dbReference>
<dbReference type="GO" id="GO:0019867">
    <property type="term" value="C:outer membrane"/>
    <property type="evidence" value="ECO:0007669"/>
    <property type="project" value="InterPro"/>
</dbReference>
<comment type="subcellular location">
    <subcellularLocation>
        <location evidence="1">Membrane</location>
    </subcellularLocation>
</comment>
<protein>
    <recommendedName>
        <fullName evidence="3">Bacterial surface antigen (D15) domain-containing protein</fullName>
    </recommendedName>
</protein>
<accession>E7C4J6</accession>